<dbReference type="Proteomes" id="UP000268014">
    <property type="component" value="Unassembled WGS sequence"/>
</dbReference>
<dbReference type="WBParaSite" id="HPLM_0001046501-mRNA-1">
    <property type="protein sequence ID" value="HPLM_0001046501-mRNA-1"/>
    <property type="gene ID" value="HPLM_0001046501"/>
</dbReference>
<dbReference type="OrthoDB" id="6131361at2759"/>
<dbReference type="EMBL" id="UZAF01017303">
    <property type="protein sequence ID" value="VDO40252.1"/>
    <property type="molecule type" value="Genomic_DNA"/>
</dbReference>
<proteinExistence type="predicted"/>
<dbReference type="OMA" id="RTPHEHT"/>
<accession>A0A0N4WHT0</accession>
<name>A0A0N4WHT0_HAEPC</name>
<reference evidence="1 2" key="2">
    <citation type="submission" date="2018-11" db="EMBL/GenBank/DDBJ databases">
        <authorList>
            <consortium name="Pathogen Informatics"/>
        </authorList>
    </citation>
    <scope>NUCLEOTIDE SEQUENCE [LARGE SCALE GENOMIC DNA]</scope>
    <source>
        <strain evidence="1 2">MHpl1</strain>
    </source>
</reference>
<protein>
    <submittedName>
        <fullName evidence="3">Reverse transcriptase domain-containing protein</fullName>
    </submittedName>
</protein>
<gene>
    <name evidence="1" type="ORF">HPLM_LOCUS10457</name>
</gene>
<evidence type="ECO:0000313" key="1">
    <source>
        <dbReference type="EMBL" id="VDO40252.1"/>
    </source>
</evidence>
<dbReference type="AlphaFoldDB" id="A0A0N4WHT0"/>
<evidence type="ECO:0000313" key="2">
    <source>
        <dbReference type="Proteomes" id="UP000268014"/>
    </source>
</evidence>
<keyword evidence="2" id="KW-1185">Reference proteome</keyword>
<reference evidence="3" key="1">
    <citation type="submission" date="2017-02" db="UniProtKB">
        <authorList>
            <consortium name="WormBaseParasite"/>
        </authorList>
    </citation>
    <scope>IDENTIFICATION</scope>
</reference>
<evidence type="ECO:0000313" key="3">
    <source>
        <dbReference type="WBParaSite" id="HPLM_0001046501-mRNA-1"/>
    </source>
</evidence>
<sequence length="94" mass="9910">MIFLLTDTYDGSTTTTPHGQTGAIDVTVEVHQGSALSTSLSLLTMDVIMKELINGSLKAILYAVDIALIAESKEDLRQAAEMAESTGGERAPAL</sequence>
<organism evidence="3">
    <name type="scientific">Haemonchus placei</name>
    <name type="common">Barber's pole worm</name>
    <dbReference type="NCBI Taxonomy" id="6290"/>
    <lineage>
        <taxon>Eukaryota</taxon>
        <taxon>Metazoa</taxon>
        <taxon>Ecdysozoa</taxon>
        <taxon>Nematoda</taxon>
        <taxon>Chromadorea</taxon>
        <taxon>Rhabditida</taxon>
        <taxon>Rhabditina</taxon>
        <taxon>Rhabditomorpha</taxon>
        <taxon>Strongyloidea</taxon>
        <taxon>Trichostrongylidae</taxon>
        <taxon>Haemonchus</taxon>
    </lineage>
</organism>